<name>A0A9W7C5U4_9STRA</name>
<dbReference type="Proteomes" id="UP001165122">
    <property type="component" value="Unassembled WGS sequence"/>
</dbReference>
<proteinExistence type="predicted"/>
<feature type="compositionally biased region" description="Low complexity" evidence="1">
    <location>
        <begin position="72"/>
        <end position="84"/>
    </location>
</feature>
<reference evidence="3" key="1">
    <citation type="journal article" date="2023" name="Commun. Biol.">
        <title>Genome analysis of Parmales, the sister group of diatoms, reveals the evolutionary specialization of diatoms from phago-mixotrophs to photoautotrophs.</title>
        <authorList>
            <person name="Ban H."/>
            <person name="Sato S."/>
            <person name="Yoshikawa S."/>
            <person name="Yamada K."/>
            <person name="Nakamura Y."/>
            <person name="Ichinomiya M."/>
            <person name="Sato N."/>
            <person name="Blanc-Mathieu R."/>
            <person name="Endo H."/>
            <person name="Kuwata A."/>
            <person name="Ogata H."/>
        </authorList>
    </citation>
    <scope>NUCLEOTIDE SEQUENCE [LARGE SCALE GENOMIC DNA]</scope>
    <source>
        <strain evidence="3">NIES 3700</strain>
    </source>
</reference>
<evidence type="ECO:0000313" key="2">
    <source>
        <dbReference type="EMBL" id="GMI02748.1"/>
    </source>
</evidence>
<feature type="compositionally biased region" description="Polar residues" evidence="1">
    <location>
        <begin position="35"/>
        <end position="58"/>
    </location>
</feature>
<keyword evidence="3" id="KW-1185">Reference proteome</keyword>
<evidence type="ECO:0000313" key="3">
    <source>
        <dbReference type="Proteomes" id="UP001165122"/>
    </source>
</evidence>
<comment type="caution">
    <text evidence="2">The sequence shown here is derived from an EMBL/GenBank/DDBJ whole genome shotgun (WGS) entry which is preliminary data.</text>
</comment>
<gene>
    <name evidence="2" type="ORF">TrLO_g5668</name>
</gene>
<organism evidence="2 3">
    <name type="scientific">Triparma laevis f. longispina</name>
    <dbReference type="NCBI Taxonomy" id="1714387"/>
    <lineage>
        <taxon>Eukaryota</taxon>
        <taxon>Sar</taxon>
        <taxon>Stramenopiles</taxon>
        <taxon>Ochrophyta</taxon>
        <taxon>Bolidophyceae</taxon>
        <taxon>Parmales</taxon>
        <taxon>Triparmaceae</taxon>
        <taxon>Triparma</taxon>
    </lineage>
</organism>
<feature type="region of interest" description="Disordered" evidence="1">
    <location>
        <begin position="1"/>
        <end position="138"/>
    </location>
</feature>
<feature type="compositionally biased region" description="Low complexity" evidence="1">
    <location>
        <begin position="94"/>
        <end position="130"/>
    </location>
</feature>
<evidence type="ECO:0000256" key="1">
    <source>
        <dbReference type="SAM" id="MobiDB-lite"/>
    </source>
</evidence>
<accession>A0A9W7C5U4</accession>
<dbReference type="AlphaFoldDB" id="A0A9W7C5U4"/>
<sequence>MSAAELKRMLKKKRKASKQSSQKSAPTGGGLSPKAPTTTPHSPARRTSLSSTISTGDVSLSPAIIDKKRPSSTHSTPTKSPSSKSHNKKHKYRPGGSPSNPPLSLFAMKSSPSKQKTSQHSHSSQHDPSSPWSPFPPNGLTDLTLKSSLVLHLPSPLPKPLHPPPPTYYIHGGGNLPSPIVNEELNRTSLINLCTELKQASKNLLDSFNPVTEWIKTFKTLYMKFITKQIPTFHILNTGCTLTFHLTPSSTLKCLISDDSLLPFKSGTNYLIQKSSYVVSKPGSSQTSEDVAAEEDINELENMEETGIQITRSVKRLTPTIRILSGLKDLSLIYDFLINCFYINNKFRSKTEIPVIICFESSKGMDERDVRVVSRDSRNIEFRGPLNFSGIKECLKEINSEFEADIGGFKGEERVGSRNWNDEFFNGHEDGGEMRVGEGVKGLRSKNGKWEFRTA</sequence>
<protein>
    <submittedName>
        <fullName evidence="2">Uncharacterized protein</fullName>
    </submittedName>
</protein>
<dbReference type="EMBL" id="BRXW01000048">
    <property type="protein sequence ID" value="GMI02748.1"/>
    <property type="molecule type" value="Genomic_DNA"/>
</dbReference>